<protein>
    <recommendedName>
        <fullName evidence="3">EF-hand domain-containing protein</fullName>
    </recommendedName>
</protein>
<proteinExistence type="predicted"/>
<reference evidence="4" key="1">
    <citation type="journal article" date="2023" name="Mol. Biol. Evol.">
        <title>Third-Generation Sequencing Reveals the Adaptive Role of the Epigenome in Three Deep-Sea Polychaetes.</title>
        <authorList>
            <person name="Perez M."/>
            <person name="Aroh O."/>
            <person name="Sun Y."/>
            <person name="Lan Y."/>
            <person name="Juniper S.K."/>
            <person name="Young C.R."/>
            <person name="Angers B."/>
            <person name="Qian P.Y."/>
        </authorList>
    </citation>
    <scope>NUCLEOTIDE SEQUENCE</scope>
    <source>
        <strain evidence="4">R07B-5</strain>
    </source>
</reference>
<evidence type="ECO:0000256" key="2">
    <source>
        <dbReference type="ARBA" id="ARBA00022837"/>
    </source>
</evidence>
<evidence type="ECO:0000313" key="4">
    <source>
        <dbReference type="EMBL" id="KAK2165682.1"/>
    </source>
</evidence>
<feature type="domain" description="EF-hand" evidence="3">
    <location>
        <begin position="19"/>
        <end position="54"/>
    </location>
</feature>
<feature type="domain" description="EF-hand" evidence="3">
    <location>
        <begin position="55"/>
        <end position="89"/>
    </location>
</feature>
<keyword evidence="1" id="KW-0677">Repeat</keyword>
<accession>A0AAD9NCX0</accession>
<name>A0AAD9NCX0_RIDPI</name>
<organism evidence="4 5">
    <name type="scientific">Ridgeia piscesae</name>
    <name type="common">Tubeworm</name>
    <dbReference type="NCBI Taxonomy" id="27915"/>
    <lineage>
        <taxon>Eukaryota</taxon>
        <taxon>Metazoa</taxon>
        <taxon>Spiralia</taxon>
        <taxon>Lophotrochozoa</taxon>
        <taxon>Annelida</taxon>
        <taxon>Polychaeta</taxon>
        <taxon>Sedentaria</taxon>
        <taxon>Canalipalpata</taxon>
        <taxon>Sabellida</taxon>
        <taxon>Siboglinidae</taxon>
        <taxon>Ridgeia</taxon>
    </lineage>
</organism>
<keyword evidence="5" id="KW-1185">Reference proteome</keyword>
<dbReference type="Gene3D" id="1.10.238.10">
    <property type="entry name" value="EF-hand"/>
    <property type="match status" value="2"/>
</dbReference>
<keyword evidence="2" id="KW-0106">Calcium</keyword>
<dbReference type="InterPro" id="IPR002048">
    <property type="entry name" value="EF_hand_dom"/>
</dbReference>
<dbReference type="Proteomes" id="UP001209878">
    <property type="component" value="Unassembled WGS sequence"/>
</dbReference>
<dbReference type="CDD" id="cd00051">
    <property type="entry name" value="EFh"/>
    <property type="match status" value="1"/>
</dbReference>
<dbReference type="InterPro" id="IPR018247">
    <property type="entry name" value="EF_Hand_1_Ca_BS"/>
</dbReference>
<evidence type="ECO:0000313" key="5">
    <source>
        <dbReference type="Proteomes" id="UP001209878"/>
    </source>
</evidence>
<evidence type="ECO:0000259" key="3">
    <source>
        <dbReference type="PROSITE" id="PS50222"/>
    </source>
</evidence>
<dbReference type="SMART" id="SM00054">
    <property type="entry name" value="EFh"/>
    <property type="match status" value="2"/>
</dbReference>
<dbReference type="PROSITE" id="PS50222">
    <property type="entry name" value="EF_HAND_2"/>
    <property type="match status" value="2"/>
</dbReference>
<dbReference type="InterPro" id="IPR050145">
    <property type="entry name" value="Centrin_CML-like"/>
</dbReference>
<sequence length="89" mass="10147">MISRDEYMVAMGQQEPAEHGRAAMRACFLEFDKDGNGTIDRSELQKVFQELGKSFSKAELQRMMDMMDADKSGTVSYEEFIAHIFGVKK</sequence>
<dbReference type="FunFam" id="1.10.238.10:FF:000178">
    <property type="entry name" value="Calmodulin-2 A"/>
    <property type="match status" value="1"/>
</dbReference>
<dbReference type="EMBL" id="JAODUO010001354">
    <property type="protein sequence ID" value="KAK2165682.1"/>
    <property type="molecule type" value="Genomic_DNA"/>
</dbReference>
<dbReference type="Pfam" id="PF13499">
    <property type="entry name" value="EF-hand_7"/>
    <property type="match status" value="1"/>
</dbReference>
<dbReference type="AlphaFoldDB" id="A0AAD9NCX0"/>
<evidence type="ECO:0000256" key="1">
    <source>
        <dbReference type="ARBA" id="ARBA00022737"/>
    </source>
</evidence>
<gene>
    <name evidence="4" type="ORF">NP493_1355g00000</name>
</gene>
<dbReference type="SUPFAM" id="SSF47473">
    <property type="entry name" value="EF-hand"/>
    <property type="match status" value="1"/>
</dbReference>
<dbReference type="GO" id="GO:0005509">
    <property type="term" value="F:calcium ion binding"/>
    <property type="evidence" value="ECO:0007669"/>
    <property type="project" value="InterPro"/>
</dbReference>
<dbReference type="PANTHER" id="PTHR23050">
    <property type="entry name" value="CALCIUM BINDING PROTEIN"/>
    <property type="match status" value="1"/>
</dbReference>
<comment type="caution">
    <text evidence="4">The sequence shown here is derived from an EMBL/GenBank/DDBJ whole genome shotgun (WGS) entry which is preliminary data.</text>
</comment>
<dbReference type="PROSITE" id="PS00018">
    <property type="entry name" value="EF_HAND_1"/>
    <property type="match status" value="2"/>
</dbReference>
<dbReference type="GO" id="GO:0043226">
    <property type="term" value="C:organelle"/>
    <property type="evidence" value="ECO:0007669"/>
    <property type="project" value="UniProtKB-ARBA"/>
</dbReference>
<dbReference type="InterPro" id="IPR011992">
    <property type="entry name" value="EF-hand-dom_pair"/>
</dbReference>